<keyword evidence="2" id="KW-1185">Reference proteome</keyword>
<reference evidence="1 2" key="1">
    <citation type="submission" date="2014-04" db="EMBL/GenBank/DDBJ databases">
        <authorList>
            <consortium name="DOE Joint Genome Institute"/>
            <person name="Kuo A."/>
            <person name="Kohler A."/>
            <person name="Nagy L.G."/>
            <person name="Floudas D."/>
            <person name="Copeland A."/>
            <person name="Barry K.W."/>
            <person name="Cichocki N."/>
            <person name="Veneault-Fourrey C."/>
            <person name="LaButti K."/>
            <person name="Lindquist E.A."/>
            <person name="Lipzen A."/>
            <person name="Lundell T."/>
            <person name="Morin E."/>
            <person name="Murat C."/>
            <person name="Sun H."/>
            <person name="Tunlid A."/>
            <person name="Henrissat B."/>
            <person name="Grigoriev I.V."/>
            <person name="Hibbett D.S."/>
            <person name="Martin F."/>
            <person name="Nordberg H.P."/>
            <person name="Cantor M.N."/>
            <person name="Hua S.X."/>
        </authorList>
    </citation>
    <scope>NUCLEOTIDE SEQUENCE [LARGE SCALE GENOMIC DNA]</scope>
    <source>
        <strain evidence="1 2">Foug A</strain>
    </source>
</reference>
<accession>A0A0C3DTU7</accession>
<evidence type="ECO:0000313" key="1">
    <source>
        <dbReference type="EMBL" id="KIM59381.1"/>
    </source>
</evidence>
<proteinExistence type="predicted"/>
<gene>
    <name evidence="1" type="ORF">SCLCIDRAFT_1217732</name>
</gene>
<dbReference type="Proteomes" id="UP000053989">
    <property type="component" value="Unassembled WGS sequence"/>
</dbReference>
<name>A0A0C3DTU7_9AGAM</name>
<evidence type="ECO:0000313" key="2">
    <source>
        <dbReference type="Proteomes" id="UP000053989"/>
    </source>
</evidence>
<dbReference type="AlphaFoldDB" id="A0A0C3DTU7"/>
<organism evidence="1 2">
    <name type="scientific">Scleroderma citrinum Foug A</name>
    <dbReference type="NCBI Taxonomy" id="1036808"/>
    <lineage>
        <taxon>Eukaryota</taxon>
        <taxon>Fungi</taxon>
        <taxon>Dikarya</taxon>
        <taxon>Basidiomycota</taxon>
        <taxon>Agaricomycotina</taxon>
        <taxon>Agaricomycetes</taxon>
        <taxon>Agaricomycetidae</taxon>
        <taxon>Boletales</taxon>
        <taxon>Sclerodermatineae</taxon>
        <taxon>Sclerodermataceae</taxon>
        <taxon>Scleroderma</taxon>
    </lineage>
</organism>
<dbReference type="InParanoid" id="A0A0C3DTU7"/>
<protein>
    <submittedName>
        <fullName evidence="1">Uncharacterized protein</fullName>
    </submittedName>
</protein>
<sequence>MTSHGQDAPTSNESPYEPAALGVDIVSNHTHTRRSGLLVHVLYLLRGRIDMFRQSRTRGHVTAVTTRYRRQNAFSFGAISAASDCRLAVYSPSRTY</sequence>
<dbReference type="EMBL" id="KN822074">
    <property type="protein sequence ID" value="KIM59381.1"/>
    <property type="molecule type" value="Genomic_DNA"/>
</dbReference>
<reference evidence="2" key="2">
    <citation type="submission" date="2015-01" db="EMBL/GenBank/DDBJ databases">
        <title>Evolutionary Origins and Diversification of the Mycorrhizal Mutualists.</title>
        <authorList>
            <consortium name="DOE Joint Genome Institute"/>
            <consortium name="Mycorrhizal Genomics Consortium"/>
            <person name="Kohler A."/>
            <person name="Kuo A."/>
            <person name="Nagy L.G."/>
            <person name="Floudas D."/>
            <person name="Copeland A."/>
            <person name="Barry K.W."/>
            <person name="Cichocki N."/>
            <person name="Veneault-Fourrey C."/>
            <person name="LaButti K."/>
            <person name="Lindquist E.A."/>
            <person name="Lipzen A."/>
            <person name="Lundell T."/>
            <person name="Morin E."/>
            <person name="Murat C."/>
            <person name="Riley R."/>
            <person name="Ohm R."/>
            <person name="Sun H."/>
            <person name="Tunlid A."/>
            <person name="Henrissat B."/>
            <person name="Grigoriev I.V."/>
            <person name="Hibbett D.S."/>
            <person name="Martin F."/>
        </authorList>
    </citation>
    <scope>NUCLEOTIDE SEQUENCE [LARGE SCALE GENOMIC DNA]</scope>
    <source>
        <strain evidence="2">Foug A</strain>
    </source>
</reference>
<dbReference type="HOGENOM" id="CLU_2360991_0_0_1"/>